<dbReference type="EMBL" id="JBHLVO010000003">
    <property type="protein sequence ID" value="MFC0271145.1"/>
    <property type="molecule type" value="Genomic_DNA"/>
</dbReference>
<reference evidence="2 3" key="1">
    <citation type="submission" date="2024-09" db="EMBL/GenBank/DDBJ databases">
        <authorList>
            <person name="Sun Q."/>
            <person name="Mori K."/>
        </authorList>
    </citation>
    <scope>NUCLEOTIDE SEQUENCE [LARGE SCALE GENOMIC DNA]</scope>
    <source>
        <strain evidence="2 3">CCM 7228</strain>
    </source>
</reference>
<dbReference type="InterPro" id="IPR025474">
    <property type="entry name" value="DUF4325"/>
</dbReference>
<dbReference type="Proteomes" id="UP001589854">
    <property type="component" value="Unassembled WGS sequence"/>
</dbReference>
<accession>A0ABV6GBV6</accession>
<feature type="domain" description="DUF4325" evidence="1">
    <location>
        <begin position="24"/>
        <end position="78"/>
    </location>
</feature>
<evidence type="ECO:0000313" key="2">
    <source>
        <dbReference type="EMBL" id="MFC0271145.1"/>
    </source>
</evidence>
<comment type="caution">
    <text evidence="2">The sequence shown here is derived from an EMBL/GenBank/DDBJ whole genome shotgun (WGS) entry which is preliminary data.</text>
</comment>
<evidence type="ECO:0000259" key="1">
    <source>
        <dbReference type="Pfam" id="PF14213"/>
    </source>
</evidence>
<dbReference type="RefSeq" id="WP_378931878.1">
    <property type="nucleotide sequence ID" value="NZ_JBHLVO010000003.1"/>
</dbReference>
<keyword evidence="3" id="KW-1185">Reference proteome</keyword>
<organism evidence="2 3">
    <name type="scientific">Metabacillus herbersteinensis</name>
    <dbReference type="NCBI Taxonomy" id="283816"/>
    <lineage>
        <taxon>Bacteria</taxon>
        <taxon>Bacillati</taxon>
        <taxon>Bacillota</taxon>
        <taxon>Bacilli</taxon>
        <taxon>Bacillales</taxon>
        <taxon>Bacillaceae</taxon>
        <taxon>Metabacillus</taxon>
    </lineage>
</organism>
<name>A0ABV6GBV6_9BACI</name>
<evidence type="ECO:0000313" key="3">
    <source>
        <dbReference type="Proteomes" id="UP001589854"/>
    </source>
</evidence>
<gene>
    <name evidence="2" type="ORF">ACFFIX_06725</name>
</gene>
<sequence>MVIKIVDHVGRCYSNQDGLIVKMILLKHLNSNKLVILSFEGIDGVTSSFVNTALIELLEDFDFDKIKQNLKFTNTNRQINEMIKNRFKFEINRKKNLVNCS</sequence>
<dbReference type="Pfam" id="PF14213">
    <property type="entry name" value="DUF4325"/>
    <property type="match status" value="1"/>
</dbReference>
<protein>
    <submittedName>
        <fullName evidence="2">STAS-like domain-containing protein</fullName>
    </submittedName>
</protein>
<proteinExistence type="predicted"/>